<evidence type="ECO:0000313" key="2">
    <source>
        <dbReference type="EMBL" id="GAI66070.1"/>
    </source>
</evidence>
<dbReference type="EMBL" id="BARV01043771">
    <property type="protein sequence ID" value="GAI66070.1"/>
    <property type="molecule type" value="Genomic_DNA"/>
</dbReference>
<feature type="non-terminal residue" evidence="2">
    <location>
        <position position="89"/>
    </location>
</feature>
<dbReference type="AlphaFoldDB" id="X1RSB1"/>
<gene>
    <name evidence="2" type="ORF">S06H3_65161</name>
</gene>
<proteinExistence type="predicted"/>
<keyword evidence="1" id="KW-0812">Transmembrane</keyword>
<feature type="transmembrane region" description="Helical" evidence="1">
    <location>
        <begin position="20"/>
        <end position="42"/>
    </location>
</feature>
<keyword evidence="1" id="KW-0472">Membrane</keyword>
<reference evidence="2" key="1">
    <citation type="journal article" date="2014" name="Front. Microbiol.">
        <title>High frequency of phylogenetically diverse reductive dehalogenase-homologous genes in deep subseafloor sedimentary metagenomes.</title>
        <authorList>
            <person name="Kawai M."/>
            <person name="Futagami T."/>
            <person name="Toyoda A."/>
            <person name="Takaki Y."/>
            <person name="Nishi S."/>
            <person name="Hori S."/>
            <person name="Arai W."/>
            <person name="Tsubouchi T."/>
            <person name="Morono Y."/>
            <person name="Uchiyama I."/>
            <person name="Ito T."/>
            <person name="Fujiyama A."/>
            <person name="Inagaki F."/>
            <person name="Takami H."/>
        </authorList>
    </citation>
    <scope>NUCLEOTIDE SEQUENCE</scope>
    <source>
        <strain evidence="2">Expedition CK06-06</strain>
    </source>
</reference>
<protein>
    <submittedName>
        <fullName evidence="2">Uncharacterized protein</fullName>
    </submittedName>
</protein>
<comment type="caution">
    <text evidence="2">The sequence shown here is derived from an EMBL/GenBank/DDBJ whole genome shotgun (WGS) entry which is preliminary data.</text>
</comment>
<organism evidence="2">
    <name type="scientific">marine sediment metagenome</name>
    <dbReference type="NCBI Taxonomy" id="412755"/>
    <lineage>
        <taxon>unclassified sequences</taxon>
        <taxon>metagenomes</taxon>
        <taxon>ecological metagenomes</taxon>
    </lineage>
</organism>
<feature type="transmembrane region" description="Helical" evidence="1">
    <location>
        <begin position="63"/>
        <end position="81"/>
    </location>
</feature>
<keyword evidence="1" id="KW-1133">Transmembrane helix</keyword>
<evidence type="ECO:0000256" key="1">
    <source>
        <dbReference type="SAM" id="Phobius"/>
    </source>
</evidence>
<accession>X1RSB1</accession>
<name>X1RSB1_9ZZZZ</name>
<sequence>MGGWFGFGQGYWVDPIQKPIPLLKLVVFIGIIHLLTAFGLAGALKDLFRRDWKSLIFNRISRVLIVIGFFGLSFCVLGIGMHEFGIDFT</sequence>